<dbReference type="InterPro" id="IPR008775">
    <property type="entry name" value="Phytyl_CoA_dOase-like"/>
</dbReference>
<dbReference type="Pfam" id="PF05721">
    <property type="entry name" value="PhyH"/>
    <property type="match status" value="1"/>
</dbReference>
<sequence>MKQIHFSELDRLPEIFKTEGYCLIRSVFDTSKAHQEIIDKLVSLGHSNDQLDIIPTVKRKGKKKIKVNPSPRLMDDQEWIRNNDSLMSLLEHENLCKIAGAIFATPFTLPFKWLRAVAHDLYTGLHCDYTYVGNIHPTIKTIWIPLQKINLEQGGMVILPKSHLDDEWKERVRSIKLTNGTSSGWLPVEQTEGWVGEDYQNGDVVVLDLYTMHMTLNNTTNQWRISCDTRWVEI</sequence>
<organism evidence="1 2">
    <name type="scientific">Boothiomyces macroporosus</name>
    <dbReference type="NCBI Taxonomy" id="261099"/>
    <lineage>
        <taxon>Eukaryota</taxon>
        <taxon>Fungi</taxon>
        <taxon>Fungi incertae sedis</taxon>
        <taxon>Chytridiomycota</taxon>
        <taxon>Chytridiomycota incertae sedis</taxon>
        <taxon>Chytridiomycetes</taxon>
        <taxon>Rhizophydiales</taxon>
        <taxon>Terramycetaceae</taxon>
        <taxon>Boothiomyces</taxon>
    </lineage>
</organism>
<name>A0AAD5UEH5_9FUNG</name>
<proteinExistence type="predicted"/>
<dbReference type="Gene3D" id="2.60.120.620">
    <property type="entry name" value="q2cbj1_9rhob like domain"/>
    <property type="match status" value="1"/>
</dbReference>
<gene>
    <name evidence="1" type="ORF">HK103_001127</name>
</gene>
<accession>A0AAD5UEH5</accession>
<reference evidence="1" key="1">
    <citation type="submission" date="2020-05" db="EMBL/GenBank/DDBJ databases">
        <title>Phylogenomic resolution of chytrid fungi.</title>
        <authorList>
            <person name="Stajich J.E."/>
            <person name="Amses K."/>
            <person name="Simmons R."/>
            <person name="Seto K."/>
            <person name="Myers J."/>
            <person name="Bonds A."/>
            <person name="Quandt C.A."/>
            <person name="Barry K."/>
            <person name="Liu P."/>
            <person name="Grigoriev I."/>
            <person name="Longcore J.E."/>
            <person name="James T.Y."/>
        </authorList>
    </citation>
    <scope>NUCLEOTIDE SEQUENCE</scope>
    <source>
        <strain evidence="1">PLAUS21</strain>
    </source>
</reference>
<dbReference type="AlphaFoldDB" id="A0AAD5UEH5"/>
<dbReference type="PANTHER" id="PTHR40128">
    <property type="entry name" value="EXPRESSED PROTEIN"/>
    <property type="match status" value="1"/>
</dbReference>
<evidence type="ECO:0000313" key="2">
    <source>
        <dbReference type="Proteomes" id="UP001210925"/>
    </source>
</evidence>
<comment type="caution">
    <text evidence="1">The sequence shown here is derived from an EMBL/GenBank/DDBJ whole genome shotgun (WGS) entry which is preliminary data.</text>
</comment>
<evidence type="ECO:0008006" key="3">
    <source>
        <dbReference type="Google" id="ProtNLM"/>
    </source>
</evidence>
<evidence type="ECO:0000313" key="1">
    <source>
        <dbReference type="EMBL" id="KAJ3252833.1"/>
    </source>
</evidence>
<protein>
    <recommendedName>
        <fullName evidence="3">Phytanoyl-CoA dioxygenase</fullName>
    </recommendedName>
</protein>
<dbReference type="PANTHER" id="PTHR40128:SF1">
    <property type="entry name" value="PHYTANOYL-COA HYDROXYLASE"/>
    <property type="match status" value="1"/>
</dbReference>
<dbReference type="Proteomes" id="UP001210925">
    <property type="component" value="Unassembled WGS sequence"/>
</dbReference>
<keyword evidence="2" id="KW-1185">Reference proteome</keyword>
<dbReference type="SUPFAM" id="SSF51197">
    <property type="entry name" value="Clavaminate synthase-like"/>
    <property type="match status" value="1"/>
</dbReference>
<dbReference type="EMBL" id="JADGKB010000128">
    <property type="protein sequence ID" value="KAJ3252833.1"/>
    <property type="molecule type" value="Genomic_DNA"/>
</dbReference>